<protein>
    <submittedName>
        <fullName evidence="2">Aminotransferase-like mobile domain-containing protein</fullName>
    </submittedName>
</protein>
<dbReference type="GO" id="GO:0008483">
    <property type="term" value="F:transaminase activity"/>
    <property type="evidence" value="ECO:0007669"/>
    <property type="project" value="UniProtKB-KW"/>
</dbReference>
<dbReference type="AlphaFoldDB" id="A0A699JJ91"/>
<keyword evidence="2" id="KW-0808">Transferase</keyword>
<name>A0A699JJ91_TANCI</name>
<feature type="non-terminal residue" evidence="2">
    <location>
        <position position="1"/>
    </location>
</feature>
<feature type="region of interest" description="Disordered" evidence="1">
    <location>
        <begin position="218"/>
        <end position="239"/>
    </location>
</feature>
<organism evidence="2">
    <name type="scientific">Tanacetum cinerariifolium</name>
    <name type="common">Dalmatian daisy</name>
    <name type="synonym">Chrysanthemum cinerariifolium</name>
    <dbReference type="NCBI Taxonomy" id="118510"/>
    <lineage>
        <taxon>Eukaryota</taxon>
        <taxon>Viridiplantae</taxon>
        <taxon>Streptophyta</taxon>
        <taxon>Embryophyta</taxon>
        <taxon>Tracheophyta</taxon>
        <taxon>Spermatophyta</taxon>
        <taxon>Magnoliopsida</taxon>
        <taxon>eudicotyledons</taxon>
        <taxon>Gunneridae</taxon>
        <taxon>Pentapetalae</taxon>
        <taxon>asterids</taxon>
        <taxon>campanulids</taxon>
        <taxon>Asterales</taxon>
        <taxon>Asteraceae</taxon>
        <taxon>Asteroideae</taxon>
        <taxon>Anthemideae</taxon>
        <taxon>Anthemidinae</taxon>
        <taxon>Tanacetum</taxon>
    </lineage>
</organism>
<evidence type="ECO:0000256" key="1">
    <source>
        <dbReference type="SAM" id="MobiDB-lite"/>
    </source>
</evidence>
<proteinExistence type="predicted"/>
<keyword evidence="2" id="KW-0032">Aminotransferase</keyword>
<reference evidence="2" key="1">
    <citation type="journal article" date="2019" name="Sci. Rep.">
        <title>Draft genome of Tanacetum cinerariifolium, the natural source of mosquito coil.</title>
        <authorList>
            <person name="Yamashiro T."/>
            <person name="Shiraishi A."/>
            <person name="Satake H."/>
            <person name="Nakayama K."/>
        </authorList>
    </citation>
    <scope>NUCLEOTIDE SEQUENCE</scope>
</reference>
<dbReference type="PANTHER" id="PTHR34835">
    <property type="entry name" value="OS07G0283600 PROTEIN-RELATED"/>
    <property type="match status" value="1"/>
</dbReference>
<dbReference type="EMBL" id="BKCJ010417852">
    <property type="protein sequence ID" value="GFA40259.1"/>
    <property type="molecule type" value="Genomic_DNA"/>
</dbReference>
<gene>
    <name evidence="2" type="ORF">Tci_612231</name>
</gene>
<feature type="compositionally biased region" description="Low complexity" evidence="1">
    <location>
        <begin position="227"/>
        <end position="238"/>
    </location>
</feature>
<comment type="caution">
    <text evidence="2">The sequence shown here is derived from an EMBL/GenBank/DDBJ whole genome shotgun (WGS) entry which is preliminary data.</text>
</comment>
<evidence type="ECO:0000313" key="2">
    <source>
        <dbReference type="EMBL" id="GFA40259.1"/>
    </source>
</evidence>
<sequence length="320" mass="36980">TKVFVDALEPERRKWLKDTPFHKLLDMDRNIQNNGLIRKFASIFYTKDHSIELEGERHVITPQDVTKFLGIEDGDDEEVIKMPRRGEQTKVLPKLIKVFVRKGHKGICIDYVKKRLRDSWDEDTVKRAFILLALQYIIYPLSDRAYLHESCLHLVEDVSALNKKRWATFAITSLVNGIEKYKNYKGNTQIFIGGCALLLQLYATKGSITTPLECDKRGKMTRDKDCSGSSSSSKTIKSSHLEAMDTTRKIYENVMDEVRKCKNKMKVHKSQRDVMEDNYQNIFSILESQRDTTITTFQKSLDEHVAAVARDTRVDPQNVI</sequence>
<accession>A0A699JJ91</accession>